<comment type="subcellular location">
    <subcellularLocation>
        <location evidence="1">Cell membrane</location>
        <topology evidence="1">Peripheral membrane protein</topology>
        <orientation evidence="1">Cytoplasmic side</orientation>
    </subcellularLocation>
</comment>
<dbReference type="OrthoDB" id="9801753at2"/>
<dbReference type="EMBL" id="CP025628">
    <property type="protein sequence ID" value="AWD32815.1"/>
    <property type="molecule type" value="Genomic_DNA"/>
</dbReference>
<dbReference type="PANTHER" id="PTHR33383:SF1">
    <property type="entry name" value="MEMBRANE PROTEIN INSERTION EFFICIENCY FACTOR-RELATED"/>
    <property type="match status" value="1"/>
</dbReference>
<name>A0A3Q8EYH6_9PROT</name>
<sequence>MIKKVLISIIKTYQYIISPLIGQNCRFIPSCSNYAIDSIKNHGILYGIFLTIIRILKCNPYIKGGKDFISHKN</sequence>
<comment type="similarity">
    <text evidence="1">Belongs to the UPF0161 family.</text>
</comment>
<dbReference type="RefSeq" id="WP_108674202.1">
    <property type="nucleotide sequence ID" value="NZ_CP025628.1"/>
</dbReference>
<dbReference type="AlphaFoldDB" id="A0A3Q8EYH6"/>
<evidence type="ECO:0000313" key="2">
    <source>
        <dbReference type="EMBL" id="AWD32815.1"/>
    </source>
</evidence>
<dbReference type="NCBIfam" id="TIGR00278">
    <property type="entry name" value="membrane protein insertion efficiency factor YidD"/>
    <property type="match status" value="1"/>
</dbReference>
<proteinExistence type="inferred from homology"/>
<protein>
    <recommendedName>
        <fullName evidence="1">Putative membrane protein insertion efficiency factor</fullName>
    </recommendedName>
</protein>
<keyword evidence="1" id="KW-0472">Membrane</keyword>
<reference evidence="2 3" key="1">
    <citation type="journal article" date="2018" name="Parasitology">
        <title>The reduced genome of Candidatus Kinetoplastibacterium sorsogonicusi, the endosymbiont of Kentomonas sorsogonicus (Trypanosomatidae): loss of the haem-synthesis pathway.</title>
        <authorList>
            <person name="Silva F.M."/>
            <person name="Kostygov A.Y."/>
            <person name="Spodareva V.V."/>
            <person name="Butenko A."/>
            <person name="Tossou R."/>
            <person name="Lukes J."/>
            <person name="Yurchenko V."/>
            <person name="Alves J.M.P."/>
        </authorList>
    </citation>
    <scope>NUCLEOTIDE SEQUENCE [LARGE SCALE GENOMIC DNA]</scope>
    <source>
        <strain evidence="2 3">MF-08</strain>
    </source>
</reference>
<evidence type="ECO:0000313" key="3">
    <source>
        <dbReference type="Proteomes" id="UP000266796"/>
    </source>
</evidence>
<dbReference type="Pfam" id="PF01809">
    <property type="entry name" value="YidD"/>
    <property type="match status" value="1"/>
</dbReference>
<dbReference type="GO" id="GO:0005886">
    <property type="term" value="C:plasma membrane"/>
    <property type="evidence" value="ECO:0007669"/>
    <property type="project" value="UniProtKB-SubCell"/>
</dbReference>
<dbReference type="HAMAP" id="MF_00386">
    <property type="entry name" value="UPF0161_YidD"/>
    <property type="match status" value="1"/>
</dbReference>
<keyword evidence="1" id="KW-1003">Cell membrane</keyword>
<accession>A0A3Q8EYH6</accession>
<dbReference type="PANTHER" id="PTHR33383">
    <property type="entry name" value="MEMBRANE PROTEIN INSERTION EFFICIENCY FACTOR-RELATED"/>
    <property type="match status" value="1"/>
</dbReference>
<dbReference type="InterPro" id="IPR002696">
    <property type="entry name" value="Membr_insert_effic_factor_YidD"/>
</dbReference>
<gene>
    <name evidence="2" type="primary">yidD</name>
    <name evidence="2" type="ORF">CKSOR_00718</name>
</gene>
<keyword evidence="3" id="KW-1185">Reference proteome</keyword>
<dbReference type="SMART" id="SM01234">
    <property type="entry name" value="Haemolytic"/>
    <property type="match status" value="1"/>
</dbReference>
<evidence type="ECO:0000256" key="1">
    <source>
        <dbReference type="HAMAP-Rule" id="MF_00386"/>
    </source>
</evidence>
<dbReference type="Proteomes" id="UP000266796">
    <property type="component" value="Chromosome"/>
</dbReference>
<comment type="function">
    <text evidence="1">Could be involved in insertion of integral membrane proteins into the membrane.</text>
</comment>
<organism evidence="2 3">
    <name type="scientific">Candidatus Kinetoplastidibacterium kentomonadis</name>
    <dbReference type="NCBI Taxonomy" id="1576550"/>
    <lineage>
        <taxon>Bacteria</taxon>
        <taxon>Pseudomonadati</taxon>
        <taxon>Pseudomonadota</taxon>
        <taxon>Betaproteobacteria</taxon>
        <taxon>Candidatus Kinetoplastidibacterium</taxon>
    </lineage>
</organism>
<dbReference type="KEGG" id="kso:CKSOR_00718"/>